<dbReference type="InterPro" id="IPR007085">
    <property type="entry name" value="DNA/pantothenate-metab_flavo_C"/>
</dbReference>
<dbReference type="Gene3D" id="3.40.50.10300">
    <property type="entry name" value="CoaB-like"/>
    <property type="match status" value="1"/>
</dbReference>
<dbReference type="InterPro" id="IPR035929">
    <property type="entry name" value="CoaB-like_sf"/>
</dbReference>
<dbReference type="Pfam" id="PF04127">
    <property type="entry name" value="DFP"/>
    <property type="match status" value="1"/>
</dbReference>
<organism evidence="2 3">
    <name type="scientific">Candidatus Aquitaenariimonas noxiae</name>
    <dbReference type="NCBI Taxonomy" id="1974741"/>
    <lineage>
        <taxon>Bacteria</taxon>
        <taxon>Pseudomonadati</taxon>
        <taxon>Candidatus Omnitrophota</taxon>
        <taxon>Candidatus Aquitaenariimonas</taxon>
    </lineage>
</organism>
<dbReference type="GO" id="GO:0003824">
    <property type="term" value="F:catalytic activity"/>
    <property type="evidence" value="ECO:0007669"/>
    <property type="project" value="UniProtKB-ARBA"/>
</dbReference>
<proteinExistence type="predicted"/>
<name>A0A2J0L192_9BACT</name>
<dbReference type="EMBL" id="PEWV01000072">
    <property type="protein sequence ID" value="PIU41026.1"/>
    <property type="molecule type" value="Genomic_DNA"/>
</dbReference>
<dbReference type="Proteomes" id="UP000230052">
    <property type="component" value="Unassembled WGS sequence"/>
</dbReference>
<protein>
    <recommendedName>
        <fullName evidence="1">DNA/pantothenate metabolism flavoprotein C-terminal domain-containing protein</fullName>
    </recommendedName>
</protein>
<gene>
    <name evidence="2" type="ORF">COS99_07615</name>
</gene>
<evidence type="ECO:0000313" key="2">
    <source>
        <dbReference type="EMBL" id="PIU41026.1"/>
    </source>
</evidence>
<dbReference type="GO" id="GO:0015937">
    <property type="term" value="P:coenzyme A biosynthetic process"/>
    <property type="evidence" value="ECO:0007669"/>
    <property type="project" value="UniProtKB-ARBA"/>
</dbReference>
<dbReference type="SUPFAM" id="SSF102645">
    <property type="entry name" value="CoaB-like"/>
    <property type="match status" value="1"/>
</dbReference>
<dbReference type="AlphaFoldDB" id="A0A2J0L192"/>
<accession>A0A2J0L192</accession>
<evidence type="ECO:0000259" key="1">
    <source>
        <dbReference type="Pfam" id="PF04127"/>
    </source>
</evidence>
<reference evidence="2 3" key="1">
    <citation type="submission" date="2017-09" db="EMBL/GenBank/DDBJ databases">
        <title>Depth-based differentiation of microbial function through sediment-hosted aquifers and enrichment of novel symbionts in the deep terrestrial subsurface.</title>
        <authorList>
            <person name="Probst A.J."/>
            <person name="Ladd B."/>
            <person name="Jarett J.K."/>
            <person name="Geller-Mcgrath D.E."/>
            <person name="Sieber C.M."/>
            <person name="Emerson J.B."/>
            <person name="Anantharaman K."/>
            <person name="Thomas B.C."/>
            <person name="Malmstrom R."/>
            <person name="Stieglmeier M."/>
            <person name="Klingl A."/>
            <person name="Woyke T."/>
            <person name="Ryan C.M."/>
            <person name="Banfield J.F."/>
        </authorList>
    </citation>
    <scope>NUCLEOTIDE SEQUENCE [LARGE SCALE GENOMIC DNA]</scope>
    <source>
        <strain evidence="2">CG07_land_8_20_14_0_80_42_15</strain>
    </source>
</reference>
<evidence type="ECO:0000313" key="3">
    <source>
        <dbReference type="Proteomes" id="UP000230052"/>
    </source>
</evidence>
<comment type="caution">
    <text evidence="2">The sequence shown here is derived from an EMBL/GenBank/DDBJ whole genome shotgun (WGS) entry which is preliminary data.</text>
</comment>
<feature type="domain" description="DNA/pantothenate metabolism flavoprotein C-terminal" evidence="1">
    <location>
        <begin position="11"/>
        <end position="216"/>
    </location>
</feature>
<sequence length="228" mass="25416">MKVKNRKKCLNILITAGPTQEMIDPVRFLSNRSTGVMGYEIAKAAKKSGHNVTLISGPVNIKPPEGVKFIKIVSVEELKKATLLYLKKADCLFMSAAVSDWRVARLKKEKIKRAGKELRLILEPTPDILAIAGKKKGKRILVGFSIETTNALANAKEKLRKKNLDLIVVNRLDKTHDPFGDKDIRVFIVNKAGGIEKPAVSRKKDIAQRLIDKIERLHKWGHDGGVPK</sequence>